<dbReference type="PANTHER" id="PTHR11206">
    <property type="entry name" value="MULTIDRUG RESISTANCE PROTEIN"/>
    <property type="match status" value="1"/>
</dbReference>
<comment type="caution">
    <text evidence="8">The sequence shown here is derived from an EMBL/GenBank/DDBJ whole genome shotgun (WGS) entry which is preliminary data.</text>
</comment>
<comment type="similarity">
    <text evidence="2 6">Belongs to the multi antimicrobial extrusion (MATE) (TC 2.A.66.1) family.</text>
</comment>
<evidence type="ECO:0000256" key="7">
    <source>
        <dbReference type="SAM" id="MobiDB-lite"/>
    </source>
</evidence>
<keyword evidence="3 6" id="KW-0812">Transmembrane</keyword>
<dbReference type="GO" id="GO:1990961">
    <property type="term" value="P:xenobiotic detoxification by transmembrane export across the plasma membrane"/>
    <property type="evidence" value="ECO:0007669"/>
    <property type="project" value="InterPro"/>
</dbReference>
<evidence type="ECO:0000256" key="3">
    <source>
        <dbReference type="ARBA" id="ARBA00022692"/>
    </source>
</evidence>
<dbReference type="InterPro" id="IPR002528">
    <property type="entry name" value="MATE_fam"/>
</dbReference>
<proteinExistence type="inferred from homology"/>
<feature type="transmembrane region" description="Helical" evidence="6">
    <location>
        <begin position="78"/>
        <end position="98"/>
    </location>
</feature>
<dbReference type="GO" id="GO:0015297">
    <property type="term" value="F:antiporter activity"/>
    <property type="evidence" value="ECO:0007669"/>
    <property type="project" value="InterPro"/>
</dbReference>
<feature type="region of interest" description="Disordered" evidence="7">
    <location>
        <begin position="482"/>
        <end position="504"/>
    </location>
</feature>
<evidence type="ECO:0000256" key="6">
    <source>
        <dbReference type="RuleBase" id="RU004914"/>
    </source>
</evidence>
<feature type="transmembrane region" description="Helical" evidence="6">
    <location>
        <begin position="443"/>
        <end position="464"/>
    </location>
</feature>
<keyword evidence="9" id="KW-1185">Reference proteome</keyword>
<gene>
    <name evidence="8" type="ORF">NE237_027286</name>
</gene>
<comment type="subcellular location">
    <subcellularLocation>
        <location evidence="1">Membrane</location>
        <topology evidence="1">Multi-pass membrane protein</topology>
    </subcellularLocation>
</comment>
<evidence type="ECO:0000256" key="5">
    <source>
        <dbReference type="ARBA" id="ARBA00023136"/>
    </source>
</evidence>
<dbReference type="Pfam" id="PF01554">
    <property type="entry name" value="MatE"/>
    <property type="match status" value="2"/>
</dbReference>
<dbReference type="Proteomes" id="UP001141806">
    <property type="component" value="Unassembled WGS sequence"/>
</dbReference>
<dbReference type="InterPro" id="IPR045069">
    <property type="entry name" value="MATE_euk"/>
</dbReference>
<feature type="transmembrane region" description="Helical" evidence="6">
    <location>
        <begin position="299"/>
        <end position="322"/>
    </location>
</feature>
<feature type="transmembrane region" description="Helical" evidence="6">
    <location>
        <begin position="343"/>
        <end position="367"/>
    </location>
</feature>
<dbReference type="EMBL" id="JAMYWD010000012">
    <property type="protein sequence ID" value="KAJ4950454.1"/>
    <property type="molecule type" value="Genomic_DNA"/>
</dbReference>
<feature type="transmembrane region" description="Helical" evidence="6">
    <location>
        <begin position="188"/>
        <end position="208"/>
    </location>
</feature>
<dbReference type="GO" id="GO:0042910">
    <property type="term" value="F:xenobiotic transmembrane transporter activity"/>
    <property type="evidence" value="ECO:0007669"/>
    <property type="project" value="InterPro"/>
</dbReference>
<feature type="transmembrane region" description="Helical" evidence="6">
    <location>
        <begin position="220"/>
        <end position="239"/>
    </location>
</feature>
<dbReference type="AlphaFoldDB" id="A0A9Q0GRK2"/>
<feature type="transmembrane region" description="Helical" evidence="6">
    <location>
        <begin position="119"/>
        <end position="140"/>
    </location>
</feature>
<evidence type="ECO:0000256" key="4">
    <source>
        <dbReference type="ARBA" id="ARBA00022989"/>
    </source>
</evidence>
<keyword evidence="4 6" id="KW-1133">Transmembrane helix</keyword>
<evidence type="ECO:0000256" key="1">
    <source>
        <dbReference type="ARBA" id="ARBA00004141"/>
    </source>
</evidence>
<evidence type="ECO:0000256" key="2">
    <source>
        <dbReference type="ARBA" id="ARBA00010199"/>
    </source>
</evidence>
<feature type="transmembrane region" description="Helical" evidence="6">
    <location>
        <begin position="417"/>
        <end position="437"/>
    </location>
</feature>
<evidence type="ECO:0000313" key="8">
    <source>
        <dbReference type="EMBL" id="KAJ4950454.1"/>
    </source>
</evidence>
<dbReference type="OrthoDB" id="2126698at2759"/>
<protein>
    <recommendedName>
        <fullName evidence="6">Protein DETOXIFICATION</fullName>
    </recommendedName>
    <alternativeName>
        <fullName evidence="6">Multidrug and toxic compound extrusion protein</fullName>
    </alternativeName>
</protein>
<feature type="compositionally biased region" description="Pro residues" evidence="7">
    <location>
        <begin position="10"/>
        <end position="22"/>
    </location>
</feature>
<name>A0A9Q0GRK2_9MAGN</name>
<organism evidence="8 9">
    <name type="scientific">Protea cynaroides</name>
    <dbReference type="NCBI Taxonomy" id="273540"/>
    <lineage>
        <taxon>Eukaryota</taxon>
        <taxon>Viridiplantae</taxon>
        <taxon>Streptophyta</taxon>
        <taxon>Embryophyta</taxon>
        <taxon>Tracheophyta</taxon>
        <taxon>Spermatophyta</taxon>
        <taxon>Magnoliopsida</taxon>
        <taxon>Proteales</taxon>
        <taxon>Proteaceae</taxon>
        <taxon>Protea</taxon>
    </lineage>
</organism>
<accession>A0A9Q0GRK2</accession>
<evidence type="ECO:0000313" key="9">
    <source>
        <dbReference type="Proteomes" id="UP001141806"/>
    </source>
</evidence>
<dbReference type="CDD" id="cd13132">
    <property type="entry name" value="MATE_eukaryotic"/>
    <property type="match status" value="1"/>
</dbReference>
<feature type="transmembrane region" description="Helical" evidence="6">
    <location>
        <begin position="44"/>
        <end position="66"/>
    </location>
</feature>
<keyword evidence="5 6" id="KW-0472">Membrane</keyword>
<reference evidence="8" key="1">
    <citation type="journal article" date="2023" name="Plant J.">
        <title>The genome of the king protea, Protea cynaroides.</title>
        <authorList>
            <person name="Chang J."/>
            <person name="Duong T.A."/>
            <person name="Schoeman C."/>
            <person name="Ma X."/>
            <person name="Roodt D."/>
            <person name="Barker N."/>
            <person name="Li Z."/>
            <person name="Van de Peer Y."/>
            <person name="Mizrachi E."/>
        </authorList>
    </citation>
    <scope>NUCLEOTIDE SEQUENCE</scope>
    <source>
        <tissue evidence="8">Young leaves</tissue>
    </source>
</reference>
<sequence length="504" mass="54641">MPVASKLPDNPNPLAPSTPIPPLTPKWPTNIKNVSLELRTQRRIIVPLVAMNLTWFAKLTITTAFLGRLGELQLAGGALGFTFANVTGFSVLNGLCGAMEPICGQAYGAKNYKLLHKTLVMAIFLLLLTTIPVAFLWVNVDKILIHFGQQPDISAVAKKYLVYLLPDLVVTSFLCPLKAYLSSQSITVPTMLSSAFALALHLPINILLSRTKGLQGISMAIWLTDLIVVILLGLYMLVVERRKGERWREGGWWDQKLVEWIQLLRLSGPCCLTTCLEWWCYEILVLLTGRLPDAKQAVAVVAVVLNFDYLLFSVMLSLATCASIRVSNELGANRATSAYQSAYVSLAVGIASGCFGAFVMVAARGAWGSLFSHDKGILKGVKKMMSIMALLEIVNFPLTVCGGIVRGTARPWLGMYANLGGFYLLALPLGIVLAFRIQLGLGGLLLGFLAGVTLCLILLLIFLLRIDWVKEANKAQVRAGEVGDPIPGGDDHTSVGVADDSSEV</sequence>
<feature type="transmembrane region" description="Helical" evidence="6">
    <location>
        <begin position="387"/>
        <end position="405"/>
    </location>
</feature>
<dbReference type="GO" id="GO:0016020">
    <property type="term" value="C:membrane"/>
    <property type="evidence" value="ECO:0007669"/>
    <property type="project" value="UniProtKB-SubCell"/>
</dbReference>
<dbReference type="NCBIfam" id="TIGR00797">
    <property type="entry name" value="matE"/>
    <property type="match status" value="1"/>
</dbReference>
<feature type="region of interest" description="Disordered" evidence="7">
    <location>
        <begin position="1"/>
        <end position="22"/>
    </location>
</feature>